<dbReference type="OrthoDB" id="441971at2759"/>
<dbReference type="Proteomes" id="UP000324222">
    <property type="component" value="Unassembled WGS sequence"/>
</dbReference>
<evidence type="ECO:0000313" key="1">
    <source>
        <dbReference type="EMBL" id="MPC58706.1"/>
    </source>
</evidence>
<comment type="caution">
    <text evidence="1">The sequence shown here is derived from an EMBL/GenBank/DDBJ whole genome shotgun (WGS) entry which is preliminary data.</text>
</comment>
<dbReference type="AlphaFoldDB" id="A0A5B7GMK7"/>
<keyword evidence="2" id="KW-1185">Reference proteome</keyword>
<evidence type="ECO:0000313" key="2">
    <source>
        <dbReference type="Proteomes" id="UP000324222"/>
    </source>
</evidence>
<name>A0A5B7GMK7_PORTR</name>
<gene>
    <name evidence="1" type="ORF">E2C01_052713</name>
</gene>
<reference evidence="1 2" key="1">
    <citation type="submission" date="2019-05" db="EMBL/GenBank/DDBJ databases">
        <title>Another draft genome of Portunus trituberculatus and its Hox gene families provides insights of decapod evolution.</title>
        <authorList>
            <person name="Jeong J.-H."/>
            <person name="Song I."/>
            <person name="Kim S."/>
            <person name="Choi T."/>
            <person name="Kim D."/>
            <person name="Ryu S."/>
            <person name="Kim W."/>
        </authorList>
    </citation>
    <scope>NUCLEOTIDE SEQUENCE [LARGE SCALE GENOMIC DNA]</scope>
    <source>
        <tissue evidence="1">Muscle</tissue>
    </source>
</reference>
<dbReference type="EMBL" id="VSRR010015917">
    <property type="protein sequence ID" value="MPC58706.1"/>
    <property type="molecule type" value="Genomic_DNA"/>
</dbReference>
<proteinExistence type="predicted"/>
<sequence length="133" mass="14824">MDLRLIPEFDGTSHAVVEWLEKLELVYKLQGITELHTLVLLRLTAGAFSVYQQLTSSEKEEYETVLVDDSLGVGLTTYVSCLSHHAVASTSSEGDAVCCLSYNQPNRYARDFLAGYGARRGRRGSVHCYNCEQ</sequence>
<accession>A0A5B7GMK7</accession>
<organism evidence="1 2">
    <name type="scientific">Portunus trituberculatus</name>
    <name type="common">Swimming crab</name>
    <name type="synonym">Neptunus trituberculatus</name>
    <dbReference type="NCBI Taxonomy" id="210409"/>
    <lineage>
        <taxon>Eukaryota</taxon>
        <taxon>Metazoa</taxon>
        <taxon>Ecdysozoa</taxon>
        <taxon>Arthropoda</taxon>
        <taxon>Crustacea</taxon>
        <taxon>Multicrustacea</taxon>
        <taxon>Malacostraca</taxon>
        <taxon>Eumalacostraca</taxon>
        <taxon>Eucarida</taxon>
        <taxon>Decapoda</taxon>
        <taxon>Pleocyemata</taxon>
        <taxon>Brachyura</taxon>
        <taxon>Eubrachyura</taxon>
        <taxon>Portunoidea</taxon>
        <taxon>Portunidae</taxon>
        <taxon>Portuninae</taxon>
        <taxon>Portunus</taxon>
    </lineage>
</organism>
<protein>
    <submittedName>
        <fullName evidence="1">Uncharacterized protein</fullName>
    </submittedName>
</protein>